<organism evidence="1 2">
    <name type="scientific">Phaseolus angularis</name>
    <name type="common">Azuki bean</name>
    <name type="synonym">Vigna angularis</name>
    <dbReference type="NCBI Taxonomy" id="3914"/>
    <lineage>
        <taxon>Eukaryota</taxon>
        <taxon>Viridiplantae</taxon>
        <taxon>Streptophyta</taxon>
        <taxon>Embryophyta</taxon>
        <taxon>Tracheophyta</taxon>
        <taxon>Spermatophyta</taxon>
        <taxon>Magnoliopsida</taxon>
        <taxon>eudicotyledons</taxon>
        <taxon>Gunneridae</taxon>
        <taxon>Pentapetalae</taxon>
        <taxon>rosids</taxon>
        <taxon>fabids</taxon>
        <taxon>Fabales</taxon>
        <taxon>Fabaceae</taxon>
        <taxon>Papilionoideae</taxon>
        <taxon>50 kb inversion clade</taxon>
        <taxon>NPAAA clade</taxon>
        <taxon>indigoferoid/millettioid clade</taxon>
        <taxon>Phaseoleae</taxon>
        <taxon>Vigna</taxon>
    </lineage>
</organism>
<reference evidence="1 2" key="1">
    <citation type="submission" date="2020-05" db="EMBL/GenBank/DDBJ databases">
        <title>Vigna angularis (adzuki bean) Var. LongXiaoDou No. 4 denovo assembly.</title>
        <authorList>
            <person name="Xiang H."/>
        </authorList>
    </citation>
    <scope>NUCLEOTIDE SEQUENCE [LARGE SCALE GENOMIC DNA]</scope>
    <source>
        <tissue evidence="1">Leaf</tissue>
    </source>
</reference>
<dbReference type="EMBL" id="JABFOF010000008">
    <property type="protein sequence ID" value="KAG2385126.1"/>
    <property type="molecule type" value="Genomic_DNA"/>
</dbReference>
<accession>A0A8T0JX11</accession>
<comment type="caution">
    <text evidence="1">The sequence shown here is derived from an EMBL/GenBank/DDBJ whole genome shotgun (WGS) entry which is preliminary data.</text>
</comment>
<protein>
    <submittedName>
        <fullName evidence="1">Uncharacterized protein</fullName>
    </submittedName>
</protein>
<dbReference type="AlphaFoldDB" id="A0A8T0JX11"/>
<name>A0A8T0JX11_PHAAN</name>
<proteinExistence type="predicted"/>
<gene>
    <name evidence="1" type="ORF">HKW66_Vig0122180</name>
</gene>
<dbReference type="Proteomes" id="UP000743370">
    <property type="component" value="Unassembled WGS sequence"/>
</dbReference>
<sequence length="216" mass="24331">MASIDGRVVTAGNMAAIADASGCFGVESVAGRRRRRLGGRSFTTVQSGWRKFEKETSPRLPLLPSLLFSSRDSVINPTFSGFQRPRFLANSCLARGVFGDASRYHQPLLVTTMVTGDFLLTEVTRSDTNSIFLRVLELVECGEVGDGGEGGFWWLTREEDKLLRKKNFKCLSWYMVEMKTERSDVGREVLGMNIRLVDGNICRILEVGWRKWELDH</sequence>
<evidence type="ECO:0000313" key="1">
    <source>
        <dbReference type="EMBL" id="KAG2385126.1"/>
    </source>
</evidence>
<evidence type="ECO:0000313" key="2">
    <source>
        <dbReference type="Proteomes" id="UP000743370"/>
    </source>
</evidence>